<dbReference type="Proteomes" id="UP000199334">
    <property type="component" value="Unassembled WGS sequence"/>
</dbReference>
<dbReference type="RefSeq" id="WP_093856221.1">
    <property type="nucleotide sequence ID" value="NZ_BJVZ01000012.1"/>
</dbReference>
<protein>
    <recommendedName>
        <fullName evidence="5">SPOR domain-containing protein</fullName>
    </recommendedName>
</protein>
<dbReference type="AlphaFoldDB" id="A0A1G9ZLA8"/>
<keyword evidence="2" id="KW-0812">Transmembrane</keyword>
<evidence type="ECO:0000313" key="4">
    <source>
        <dbReference type="Proteomes" id="UP000199334"/>
    </source>
</evidence>
<feature type="region of interest" description="Disordered" evidence="1">
    <location>
        <begin position="84"/>
        <end position="106"/>
    </location>
</feature>
<evidence type="ECO:0000256" key="1">
    <source>
        <dbReference type="SAM" id="MobiDB-lite"/>
    </source>
</evidence>
<keyword evidence="2" id="KW-1133">Transmembrane helix</keyword>
<organism evidence="3 4">
    <name type="scientific">Tenuibacillus multivorans</name>
    <dbReference type="NCBI Taxonomy" id="237069"/>
    <lineage>
        <taxon>Bacteria</taxon>
        <taxon>Bacillati</taxon>
        <taxon>Bacillota</taxon>
        <taxon>Bacilli</taxon>
        <taxon>Bacillales</taxon>
        <taxon>Bacillaceae</taxon>
        <taxon>Tenuibacillus</taxon>
    </lineage>
</organism>
<gene>
    <name evidence="3" type="ORF">SAMN05216498_1750</name>
</gene>
<reference evidence="3 4" key="1">
    <citation type="submission" date="2016-10" db="EMBL/GenBank/DDBJ databases">
        <authorList>
            <person name="de Groot N.N."/>
        </authorList>
    </citation>
    <scope>NUCLEOTIDE SEQUENCE [LARGE SCALE GENOMIC DNA]</scope>
    <source>
        <strain evidence="3 4">CGMCC 1.3442</strain>
    </source>
</reference>
<dbReference type="EMBL" id="FNIG01000003">
    <property type="protein sequence ID" value="SDN22128.1"/>
    <property type="molecule type" value="Genomic_DNA"/>
</dbReference>
<evidence type="ECO:0000313" key="3">
    <source>
        <dbReference type="EMBL" id="SDN22128.1"/>
    </source>
</evidence>
<dbReference type="STRING" id="237069.SAMN05216498_1750"/>
<keyword evidence="4" id="KW-1185">Reference proteome</keyword>
<sequence>MDEHKKVRVTMNQQSTNHKKNDLEYFLTPKSSKNSKPSFFRGRSMYGKMVKPVVFAVILGVVFGAGLIYFFSDLTPSAIPVASVDDEENQAEEEGNDGEQSTENPLAFNIPGKTHDVIQFGVFSSAENAREFIQTLLSPHAIPAVVQENNGQFFIISHLIYSESEKNQITEWLESKDLIYMEDFLYKSWSFNPVEAQVSEEEQAWLEQGLDLIEAYQNSDSIDNWVADSLAWIDERPEAYRNNQKLIQAHELLADIQGGLDSQLQNFYTHTTLLNLQLFFSNIA</sequence>
<feature type="compositionally biased region" description="Acidic residues" evidence="1">
    <location>
        <begin position="84"/>
        <end position="97"/>
    </location>
</feature>
<feature type="transmembrane region" description="Helical" evidence="2">
    <location>
        <begin position="53"/>
        <end position="71"/>
    </location>
</feature>
<evidence type="ECO:0000256" key="2">
    <source>
        <dbReference type="SAM" id="Phobius"/>
    </source>
</evidence>
<accession>A0A1G9ZLA8</accession>
<evidence type="ECO:0008006" key="5">
    <source>
        <dbReference type="Google" id="ProtNLM"/>
    </source>
</evidence>
<keyword evidence="2" id="KW-0472">Membrane</keyword>
<proteinExistence type="predicted"/>
<dbReference type="OrthoDB" id="2962171at2"/>
<name>A0A1G9ZLA8_9BACI</name>